<dbReference type="EMBL" id="JAVHJO010000007">
    <property type="protein sequence ID" value="KAK6538422.1"/>
    <property type="molecule type" value="Genomic_DNA"/>
</dbReference>
<sequence length="98" mass="10731">MATTAITAIVNPITALKGGKTRIAIYSQFANNTLGFEQRFLGDITNKTQVSIRKTRKSLEGSVFSIQYMKRRIPLSKVVLSQDVATVNPRDGSLSNVS</sequence>
<evidence type="ECO:0000313" key="2">
    <source>
        <dbReference type="Proteomes" id="UP001365542"/>
    </source>
</evidence>
<dbReference type="AlphaFoldDB" id="A0AAV9X9T8"/>
<keyword evidence="2" id="KW-1185">Reference proteome</keyword>
<proteinExistence type="predicted"/>
<organism evidence="1 2">
    <name type="scientific">Orbilia ellipsospora</name>
    <dbReference type="NCBI Taxonomy" id="2528407"/>
    <lineage>
        <taxon>Eukaryota</taxon>
        <taxon>Fungi</taxon>
        <taxon>Dikarya</taxon>
        <taxon>Ascomycota</taxon>
        <taxon>Pezizomycotina</taxon>
        <taxon>Orbiliomycetes</taxon>
        <taxon>Orbiliales</taxon>
        <taxon>Orbiliaceae</taxon>
        <taxon>Orbilia</taxon>
    </lineage>
</organism>
<dbReference type="Proteomes" id="UP001365542">
    <property type="component" value="Unassembled WGS sequence"/>
</dbReference>
<evidence type="ECO:0000313" key="1">
    <source>
        <dbReference type="EMBL" id="KAK6538422.1"/>
    </source>
</evidence>
<gene>
    <name evidence="1" type="ORF">TWF694_010007</name>
</gene>
<reference evidence="1 2" key="1">
    <citation type="submission" date="2019-10" db="EMBL/GenBank/DDBJ databases">
        <authorList>
            <person name="Palmer J.M."/>
        </authorList>
    </citation>
    <scope>NUCLEOTIDE SEQUENCE [LARGE SCALE GENOMIC DNA]</scope>
    <source>
        <strain evidence="1 2">TWF694</strain>
    </source>
</reference>
<name>A0AAV9X9T8_9PEZI</name>
<comment type="caution">
    <text evidence="1">The sequence shown here is derived from an EMBL/GenBank/DDBJ whole genome shotgun (WGS) entry which is preliminary data.</text>
</comment>
<accession>A0AAV9X9T8</accession>
<protein>
    <submittedName>
        <fullName evidence="1">Uncharacterized protein</fullName>
    </submittedName>
</protein>